<feature type="region of interest" description="Disordered" evidence="1">
    <location>
        <begin position="1027"/>
        <end position="1061"/>
    </location>
</feature>
<accession>A0ABW3QU66</accession>
<evidence type="ECO:0000313" key="2">
    <source>
        <dbReference type="EMBL" id="MFD1148175.1"/>
    </source>
</evidence>
<dbReference type="Proteomes" id="UP001597168">
    <property type="component" value="Unassembled WGS sequence"/>
</dbReference>
<dbReference type="RefSeq" id="WP_380723610.1">
    <property type="nucleotide sequence ID" value="NZ_JBHTLK010000057.1"/>
</dbReference>
<keyword evidence="3" id="KW-1185">Reference proteome</keyword>
<dbReference type="EMBL" id="JBHTLK010000057">
    <property type="protein sequence ID" value="MFD1148175.1"/>
    <property type="molecule type" value="Genomic_DNA"/>
</dbReference>
<sequence>MSFDLPPGTPLDGPQVARLDTLATALAEAKVTRDRLGYRPPAVEVSGASAQVVAHALATRLGPAFDVRISPDGRPGADVRVDWDLRRPDGWTAPRSAPQAPTPTTTTVITSPAPQAPHPVLANPHWRHSPALTAPWFAPQRQASTKDIRDVRAGVPITSRVRGEDGGVLDSSTIGPDGVRLNAWRGPIAYDTRTFDVNGTPVRDFTVSLYLDPGNATPDQLRALRERARAGVEELFNRNGNRLPSGEQFHVTVEFTTDPAAAHGTIAIAPPNGRADQLTWPVDTDARRLAHEVGHFLGLHDEYFETNTVKPIFQHQQGKGRVMADHGPMTAGIDARDVALKPRNLWLIENRLRALESFAPDPQGFTRSPDAVPPYSPGPSDPRTDHDPVNDINDLDDIDDIDDLYRLYGGSDTDSVADLYGLYGDTDTDSVADLYELYEDGPDADALSAHVDADVASLLSLDESASVGTAHPVVTTDYVVETDGVVPPFTRHDRQPTFQRTGGFPAIVPQIVRQPVAKPALAFSSDGTVAVPLGDRDGHFKEFYATPEVLADARARLKEAGSKLDLVAVPANRVHFGQGDATTRLVMVRPTFAGSPPGVCSEFSRDIIGGSHSQAVLRPADPDGVPALGRTGDGGPLELLGLHGLAMALAVAAHDPHATVDPAAVVTAISDRPGTTPMVGPAYGSALQPGTPARARLDEAARRLGVNQYAWAKPGEAYVIQSIASPGTGPDGRPEPNFGLNHARPTADGRGTQLGRVWGYHFGSVAVNSADDRSQITIETVRQGGARQQLLSRLVEVNLRAHGPDLDRINAALASDPDADPVRRKLAESLVAIRDNRAILADPATDPETARVVERYPLHNALAAARQAISGIVGNDALPQPGQMWFVNQYSKAEGQTFFDKWGHVDDPHVEMQLANPLVAVTLGHTGQATASVDLAEGKNLDPDEVARGSQALPDGVRSMLTGVANSTVEVALWRFRNGLPLPELHVVGYGNSHLHATRTGQQRADVAAAWVRAEVARRLAEVQRGLPPNEPRLTSHQIPVVPISRGREVPPGAKDPEADRRIVRADLVLRDRDRTAQDRQR</sequence>
<feature type="region of interest" description="Disordered" evidence="1">
    <location>
        <begin position="359"/>
        <end position="395"/>
    </location>
</feature>
<protein>
    <recommendedName>
        <fullName evidence="4">OmpA family protein</fullName>
    </recommendedName>
</protein>
<dbReference type="SUPFAM" id="SSF55486">
    <property type="entry name" value="Metalloproteases ('zincins'), catalytic domain"/>
    <property type="match status" value="1"/>
</dbReference>
<evidence type="ECO:0008006" key="4">
    <source>
        <dbReference type="Google" id="ProtNLM"/>
    </source>
</evidence>
<evidence type="ECO:0000313" key="3">
    <source>
        <dbReference type="Proteomes" id="UP001597168"/>
    </source>
</evidence>
<organism evidence="2 3">
    <name type="scientific">Saccharothrix hoggarensis</name>
    <dbReference type="NCBI Taxonomy" id="913853"/>
    <lineage>
        <taxon>Bacteria</taxon>
        <taxon>Bacillati</taxon>
        <taxon>Actinomycetota</taxon>
        <taxon>Actinomycetes</taxon>
        <taxon>Pseudonocardiales</taxon>
        <taxon>Pseudonocardiaceae</taxon>
        <taxon>Saccharothrix</taxon>
    </lineage>
</organism>
<feature type="compositionally biased region" description="Low complexity" evidence="1">
    <location>
        <begin position="92"/>
        <end position="108"/>
    </location>
</feature>
<reference evidence="3" key="1">
    <citation type="journal article" date="2019" name="Int. J. Syst. Evol. Microbiol.">
        <title>The Global Catalogue of Microorganisms (GCM) 10K type strain sequencing project: providing services to taxonomists for standard genome sequencing and annotation.</title>
        <authorList>
            <consortium name="The Broad Institute Genomics Platform"/>
            <consortium name="The Broad Institute Genome Sequencing Center for Infectious Disease"/>
            <person name="Wu L."/>
            <person name="Ma J."/>
        </authorList>
    </citation>
    <scope>NUCLEOTIDE SEQUENCE [LARGE SCALE GENOMIC DNA]</scope>
    <source>
        <strain evidence="3">CCUG 60214</strain>
    </source>
</reference>
<evidence type="ECO:0000256" key="1">
    <source>
        <dbReference type="SAM" id="MobiDB-lite"/>
    </source>
</evidence>
<feature type="compositionally biased region" description="Pro residues" evidence="1">
    <location>
        <begin position="371"/>
        <end position="380"/>
    </location>
</feature>
<name>A0ABW3QU66_9PSEU</name>
<feature type="region of interest" description="Disordered" evidence="1">
    <location>
        <begin position="89"/>
        <end position="108"/>
    </location>
</feature>
<proteinExistence type="predicted"/>
<gene>
    <name evidence="2" type="ORF">ACFQ3T_13675</name>
</gene>
<comment type="caution">
    <text evidence="2">The sequence shown here is derived from an EMBL/GenBank/DDBJ whole genome shotgun (WGS) entry which is preliminary data.</text>
</comment>